<feature type="transmembrane region" description="Helical" evidence="1">
    <location>
        <begin position="202"/>
        <end position="224"/>
    </location>
</feature>
<feature type="transmembrane region" description="Helical" evidence="1">
    <location>
        <begin position="133"/>
        <end position="154"/>
    </location>
</feature>
<feature type="transmembrane region" description="Helical" evidence="1">
    <location>
        <begin position="244"/>
        <end position="266"/>
    </location>
</feature>
<comment type="caution">
    <text evidence="2">The sequence shown here is derived from an EMBL/GenBank/DDBJ whole genome shotgun (WGS) entry which is preliminary data.</text>
</comment>
<dbReference type="EMBL" id="MU150273">
    <property type="protein sequence ID" value="KAF9462266.1"/>
    <property type="molecule type" value="Genomic_DNA"/>
</dbReference>
<accession>A0A9P5Y5Y9</accession>
<dbReference type="AlphaFoldDB" id="A0A9P5Y5Y9"/>
<feature type="transmembrane region" description="Helical" evidence="1">
    <location>
        <begin position="286"/>
        <end position="304"/>
    </location>
</feature>
<gene>
    <name evidence="2" type="ORF">BDZ94DRAFT_733362</name>
</gene>
<name>A0A9P5Y5Y9_9AGAR</name>
<keyword evidence="1" id="KW-1133">Transmembrane helix</keyword>
<evidence type="ECO:0000256" key="1">
    <source>
        <dbReference type="SAM" id="Phobius"/>
    </source>
</evidence>
<evidence type="ECO:0000313" key="2">
    <source>
        <dbReference type="EMBL" id="KAF9462266.1"/>
    </source>
</evidence>
<organism evidence="2 3">
    <name type="scientific">Collybia nuda</name>
    <dbReference type="NCBI Taxonomy" id="64659"/>
    <lineage>
        <taxon>Eukaryota</taxon>
        <taxon>Fungi</taxon>
        <taxon>Dikarya</taxon>
        <taxon>Basidiomycota</taxon>
        <taxon>Agaricomycotina</taxon>
        <taxon>Agaricomycetes</taxon>
        <taxon>Agaricomycetidae</taxon>
        <taxon>Agaricales</taxon>
        <taxon>Tricholomatineae</taxon>
        <taxon>Clitocybaceae</taxon>
        <taxon>Collybia</taxon>
    </lineage>
</organism>
<feature type="transmembrane region" description="Helical" evidence="1">
    <location>
        <begin position="99"/>
        <end position="117"/>
    </location>
</feature>
<keyword evidence="3" id="KW-1185">Reference proteome</keyword>
<feature type="transmembrane region" description="Helical" evidence="1">
    <location>
        <begin position="161"/>
        <end position="182"/>
    </location>
</feature>
<protein>
    <submittedName>
        <fullName evidence="2">Uncharacterized protein</fullName>
    </submittedName>
</protein>
<proteinExistence type="predicted"/>
<keyword evidence="1" id="KW-0812">Transmembrane</keyword>
<reference evidence="2" key="1">
    <citation type="submission" date="2020-11" db="EMBL/GenBank/DDBJ databases">
        <authorList>
            <consortium name="DOE Joint Genome Institute"/>
            <person name="Ahrendt S."/>
            <person name="Riley R."/>
            <person name="Andreopoulos W."/>
            <person name="Labutti K."/>
            <person name="Pangilinan J."/>
            <person name="Ruiz-Duenas F.J."/>
            <person name="Barrasa J.M."/>
            <person name="Sanchez-Garcia M."/>
            <person name="Camarero S."/>
            <person name="Miyauchi S."/>
            <person name="Serrano A."/>
            <person name="Linde D."/>
            <person name="Babiker R."/>
            <person name="Drula E."/>
            <person name="Ayuso-Fernandez I."/>
            <person name="Pacheco R."/>
            <person name="Padilla G."/>
            <person name="Ferreira P."/>
            <person name="Barriuso J."/>
            <person name="Kellner H."/>
            <person name="Castanera R."/>
            <person name="Alfaro M."/>
            <person name="Ramirez L."/>
            <person name="Pisabarro A.G."/>
            <person name="Kuo A."/>
            <person name="Tritt A."/>
            <person name="Lipzen A."/>
            <person name="He G."/>
            <person name="Yan M."/>
            <person name="Ng V."/>
            <person name="Cullen D."/>
            <person name="Martin F."/>
            <person name="Rosso M.-N."/>
            <person name="Henrissat B."/>
            <person name="Hibbett D."/>
            <person name="Martinez A.T."/>
            <person name="Grigoriev I.V."/>
        </authorList>
    </citation>
    <scope>NUCLEOTIDE SEQUENCE</scope>
    <source>
        <strain evidence="2">CBS 247.69</strain>
    </source>
</reference>
<evidence type="ECO:0000313" key="3">
    <source>
        <dbReference type="Proteomes" id="UP000807353"/>
    </source>
</evidence>
<feature type="transmembrane region" description="Helical" evidence="1">
    <location>
        <begin position="61"/>
        <end position="87"/>
    </location>
</feature>
<dbReference type="OrthoDB" id="3226582at2759"/>
<dbReference type="Proteomes" id="UP000807353">
    <property type="component" value="Unassembled WGS sequence"/>
</dbReference>
<sequence>MVYHGFPNCSHQCCCLNVLPAGVSFRWAHSIADGPLSSSRFLQELMSPPEDDLGAIQLPPLVFFVVPVIVQTVFYGVYITLFCQCIYIFRKRHKGRKPVLVVGTVLMFVFSTIQWGLGISCSLKLHFEPLENLIYVFANLIADSLLTFRCYVIWDYRKGVVIIPLALIIAGTVMGIYTTLLGSGFSRDPIGALDIVPFDPRSTVFITLATNIVLTLLSAGRIWWISRELWKTVGPGISKTYNAAIALIIESGAIYCASIIAYLVAIMGKSYNRSSYSLSADTVARAFFGILTQIVGIIPTLIVVRMGLGITTEDVQSVVLGSGINFRHSGSEAGQEEAGEY</sequence>
<keyword evidence="1" id="KW-0472">Membrane</keyword>